<dbReference type="Gene3D" id="2.130.10.130">
    <property type="entry name" value="Integrin alpha, N-terminal"/>
    <property type="match status" value="2"/>
</dbReference>
<keyword evidence="4" id="KW-1185">Reference proteome</keyword>
<evidence type="ECO:0000256" key="2">
    <source>
        <dbReference type="SAM" id="MobiDB-lite"/>
    </source>
</evidence>
<keyword evidence="1" id="KW-0732">Signal</keyword>
<dbReference type="OrthoDB" id="4318513at2"/>
<dbReference type="SUPFAM" id="SSF69318">
    <property type="entry name" value="Integrin alpha N-terminal domain"/>
    <property type="match status" value="1"/>
</dbReference>
<reference evidence="3" key="1">
    <citation type="submission" date="2020-01" db="EMBL/GenBank/DDBJ databases">
        <title>Whole-genome analyses of novel actinobacteria.</title>
        <authorList>
            <person name="Sahin N."/>
        </authorList>
    </citation>
    <scope>NUCLEOTIDE SEQUENCE</scope>
    <source>
        <strain evidence="3">YC537</strain>
    </source>
</reference>
<gene>
    <name evidence="3" type="ORF">GUY60_07830</name>
</gene>
<dbReference type="InterPro" id="IPR013517">
    <property type="entry name" value="FG-GAP"/>
</dbReference>
<dbReference type="PANTHER" id="PTHR46580">
    <property type="entry name" value="SENSOR KINASE-RELATED"/>
    <property type="match status" value="1"/>
</dbReference>
<accession>A0A964ULC6</accession>
<evidence type="ECO:0000313" key="3">
    <source>
        <dbReference type="EMBL" id="NBE51333.1"/>
    </source>
</evidence>
<name>A0A964ULC6_9ACTN</name>
<dbReference type="Proteomes" id="UP000598297">
    <property type="component" value="Unassembled WGS sequence"/>
</dbReference>
<sequence length="444" mass="45202">MLVVGCALLLTGCSGEGEGEDRPATAAHRTGEQVPALPVPRGDGSQLAARGDDFNGDGLRDLVLDDLVHDGHGDDAGIGIAYGTRRGIGAGARHLLVPAERAAPTKGERPAAFDAAASCDLDGDGFTDLVVATDPPYDGIGQPPVPVQLLFGSPGGLTGKAVKLAIPATARYGNEWPDQPVCGDFDGDGANDLVVHASNAQIGFLRGPFSSGKSKRGKAGAPRSGKVLKAPGTVLRGPALDVNRDGYDDFVVRASGGRSRSGLVLGGPAGPTRTGAVFPAGQDLAFGAFGWGAARDAAVATGPKGPGIVLRYDLPGTRRSTLAAPGAPAATVRATVRAGDFDGDGRAELVVATGRSAELRVHTGRTRGPSAAAVTTVSPPADGTTDLVALADFDGDDRDELVVRTHRGETRDTVAVYRGTKDGLARKPVTTFSTSLFVPRGVSK</sequence>
<dbReference type="AlphaFoldDB" id="A0A964ULC6"/>
<dbReference type="InterPro" id="IPR028994">
    <property type="entry name" value="Integrin_alpha_N"/>
</dbReference>
<proteinExistence type="predicted"/>
<dbReference type="PANTHER" id="PTHR46580:SF2">
    <property type="entry name" value="MAM DOMAIN-CONTAINING PROTEIN"/>
    <property type="match status" value="1"/>
</dbReference>
<organism evidence="3 4">
    <name type="scientific">Streptomyces boluensis</name>
    <dbReference type="NCBI Taxonomy" id="1775135"/>
    <lineage>
        <taxon>Bacteria</taxon>
        <taxon>Bacillati</taxon>
        <taxon>Actinomycetota</taxon>
        <taxon>Actinomycetes</taxon>
        <taxon>Kitasatosporales</taxon>
        <taxon>Streptomycetaceae</taxon>
        <taxon>Streptomyces</taxon>
    </lineage>
</organism>
<dbReference type="EMBL" id="JAAAHS010000036">
    <property type="protein sequence ID" value="NBE51333.1"/>
    <property type="molecule type" value="Genomic_DNA"/>
</dbReference>
<evidence type="ECO:0000256" key="1">
    <source>
        <dbReference type="ARBA" id="ARBA00022729"/>
    </source>
</evidence>
<evidence type="ECO:0000313" key="4">
    <source>
        <dbReference type="Proteomes" id="UP000598297"/>
    </source>
</evidence>
<dbReference type="Pfam" id="PF13517">
    <property type="entry name" value="FG-GAP_3"/>
    <property type="match status" value="2"/>
</dbReference>
<feature type="region of interest" description="Disordered" evidence="2">
    <location>
        <begin position="15"/>
        <end position="51"/>
    </location>
</feature>
<comment type="caution">
    <text evidence="3">The sequence shown here is derived from an EMBL/GenBank/DDBJ whole genome shotgun (WGS) entry which is preliminary data.</text>
</comment>
<protein>
    <submittedName>
        <fullName evidence="3">VCBS repeat-containing protein</fullName>
    </submittedName>
</protein>